<evidence type="ECO:0000313" key="1">
    <source>
        <dbReference type="EMBL" id="RQM13495.1"/>
    </source>
</evidence>
<dbReference type="VEuPathDB" id="FungiDB:DD237_003779"/>
<dbReference type="Proteomes" id="UP000286097">
    <property type="component" value="Unassembled WGS sequence"/>
</dbReference>
<gene>
    <name evidence="1" type="ORF">DD237_003779</name>
</gene>
<sequence>MILTYAGLWETVTTGQLLKLKMHTLSSSAAAPNKPIDVAFVGHNLALTTSEMKDSSDALPSWAVATSTVSTWTKTQIKRDFVGLCMLREKPKCKLALLINVTLGNLILPLRV</sequence>
<organism evidence="1 2">
    <name type="scientific">Peronospora effusa</name>
    <dbReference type="NCBI Taxonomy" id="542832"/>
    <lineage>
        <taxon>Eukaryota</taxon>
        <taxon>Sar</taxon>
        <taxon>Stramenopiles</taxon>
        <taxon>Oomycota</taxon>
        <taxon>Peronosporomycetes</taxon>
        <taxon>Peronosporales</taxon>
        <taxon>Peronosporaceae</taxon>
        <taxon>Peronospora</taxon>
    </lineage>
</organism>
<name>A0A425C916_9STRA</name>
<dbReference type="AlphaFoldDB" id="A0A425C916"/>
<reference evidence="1 2" key="1">
    <citation type="submission" date="2018-06" db="EMBL/GenBank/DDBJ databases">
        <title>Comparative genomics of downy mildews reveals potential adaptations to biotrophy.</title>
        <authorList>
            <person name="Fletcher K."/>
            <person name="Klosterman S.J."/>
            <person name="Derevnina L."/>
            <person name="Martin F."/>
            <person name="Koike S."/>
            <person name="Reyes Chin-Wo S."/>
            <person name="Mou B."/>
            <person name="Michelmore R."/>
        </authorList>
    </citation>
    <scope>NUCLEOTIDE SEQUENCE [LARGE SCALE GENOMIC DNA]</scope>
    <source>
        <strain evidence="1 2">R13</strain>
    </source>
</reference>
<dbReference type="EMBL" id="QKXF01000254">
    <property type="protein sequence ID" value="RQM13495.1"/>
    <property type="molecule type" value="Genomic_DNA"/>
</dbReference>
<protein>
    <submittedName>
        <fullName evidence="1">Uncharacterized protein</fullName>
    </submittedName>
</protein>
<proteinExistence type="predicted"/>
<accession>A0A425C916</accession>
<evidence type="ECO:0000313" key="2">
    <source>
        <dbReference type="Proteomes" id="UP000286097"/>
    </source>
</evidence>
<comment type="caution">
    <text evidence="1">The sequence shown here is derived from an EMBL/GenBank/DDBJ whole genome shotgun (WGS) entry which is preliminary data.</text>
</comment>